<dbReference type="RefSeq" id="WP_209243872.1">
    <property type="nucleotide sequence ID" value="NZ_JADKMA010000367.1"/>
</dbReference>
<dbReference type="SUPFAM" id="SSF53448">
    <property type="entry name" value="Nucleotide-diphospho-sugar transferases"/>
    <property type="match status" value="1"/>
</dbReference>
<dbReference type="Gene3D" id="3.90.550.10">
    <property type="entry name" value="Spore Coat Polysaccharide Biosynthesis Protein SpsA, Chain A"/>
    <property type="match status" value="1"/>
</dbReference>
<accession>A0ABS3XMK0</accession>
<evidence type="ECO:0000259" key="1">
    <source>
        <dbReference type="Pfam" id="PF00535"/>
    </source>
</evidence>
<dbReference type="Pfam" id="PF00535">
    <property type="entry name" value="Glycos_transf_2"/>
    <property type="match status" value="1"/>
</dbReference>
<feature type="domain" description="Glycosyltransferase 2-like" evidence="1">
    <location>
        <begin position="172"/>
        <end position="297"/>
    </location>
</feature>
<dbReference type="CDD" id="cd00761">
    <property type="entry name" value="Glyco_tranf_GTA_type"/>
    <property type="match status" value="1"/>
</dbReference>
<dbReference type="Proteomes" id="UP001519064">
    <property type="component" value="Unassembled WGS sequence"/>
</dbReference>
<keyword evidence="3" id="KW-1185">Reference proteome</keyword>
<proteinExistence type="predicted"/>
<name>A0ABS3XMK0_9ACTN</name>
<dbReference type="EMBL" id="JADKMA010000367">
    <property type="protein sequence ID" value="MBO8196635.1"/>
    <property type="molecule type" value="Genomic_DNA"/>
</dbReference>
<sequence length="422" mass="45909">MSTNVVFPSGVRSSGAQPSVAWDEWARHGFGPLEVVVETVDRGGRLIRLAGPARCSWIDRCGRFVPVSSEWVANLTAQMMRSGQTVSSRVLLVVRDRPWCVVAVLAWGSARPLGEVLAWLGWPTAREAGEEPVSVRERLRARSNDYWLLEAAMAALGLPETGRDLPVLPGISVVVSARGAHSVLAGTVGSIVKAAERLPGRTPWECVVVDDLSETPLRLPAGLPPQVRLVRAPERVYRGGARNLGQELSSHPVTVFIDDDLQMAPNYLLEHALRHLLWPDLITVSARLEYLEPTAPAPERLPHGKRDADADAFRQLGEASVDAMYRLVRRGDIVASRPVADIGFPPDYVAYGPEDGTFVAKALSQGAFVVPVAETGLFRRGYRRTGDLVAQDAARTDVFVANLARQKRHLEAPADGGWAAAR</sequence>
<dbReference type="InterPro" id="IPR001173">
    <property type="entry name" value="Glyco_trans_2-like"/>
</dbReference>
<dbReference type="InterPro" id="IPR029044">
    <property type="entry name" value="Nucleotide-diphossugar_trans"/>
</dbReference>
<gene>
    <name evidence="2" type="ORF">ITI46_34145</name>
</gene>
<evidence type="ECO:0000313" key="3">
    <source>
        <dbReference type="Proteomes" id="UP001519064"/>
    </source>
</evidence>
<comment type="caution">
    <text evidence="2">The sequence shown here is derived from an EMBL/GenBank/DDBJ whole genome shotgun (WGS) entry which is preliminary data.</text>
</comment>
<evidence type="ECO:0000313" key="2">
    <source>
        <dbReference type="EMBL" id="MBO8196635.1"/>
    </source>
</evidence>
<reference evidence="2 3" key="1">
    <citation type="submission" date="2020-11" db="EMBL/GenBank/DDBJ databases">
        <title>Streptomyces spirodelae sp. nov., isolated from duckweed.</title>
        <authorList>
            <person name="Saimee Y."/>
            <person name="Duangmal K."/>
        </authorList>
    </citation>
    <scope>NUCLEOTIDE SEQUENCE [LARGE SCALE GENOMIC DNA]</scope>
    <source>
        <strain evidence="2 3">S16-07</strain>
    </source>
</reference>
<protein>
    <submittedName>
        <fullName evidence="2">Glycosyltransferase</fullName>
    </submittedName>
</protein>
<organism evidence="2 3">
    <name type="scientific">Streptomyces oryzae</name>
    <dbReference type="NCBI Taxonomy" id="1434886"/>
    <lineage>
        <taxon>Bacteria</taxon>
        <taxon>Bacillati</taxon>
        <taxon>Actinomycetota</taxon>
        <taxon>Actinomycetes</taxon>
        <taxon>Kitasatosporales</taxon>
        <taxon>Streptomycetaceae</taxon>
        <taxon>Streptomyces</taxon>
    </lineage>
</organism>